<evidence type="ECO:0008006" key="3">
    <source>
        <dbReference type="Google" id="ProtNLM"/>
    </source>
</evidence>
<accession>A1JQ27</accession>
<dbReference type="EMBL" id="AM286415">
    <property type="protein sequence ID" value="CAL13513.1"/>
    <property type="molecule type" value="Genomic_DNA"/>
</dbReference>
<dbReference type="Pfam" id="PF11072">
    <property type="entry name" value="DUF2859"/>
    <property type="match status" value="1"/>
</dbReference>
<evidence type="ECO:0000313" key="1">
    <source>
        <dbReference type="EMBL" id="CAL13513.1"/>
    </source>
</evidence>
<dbReference type="KEGG" id="yen:YE3494"/>
<reference evidence="1 2" key="1">
    <citation type="journal article" date="2006" name="PLoS Genet.">
        <title>The complete genome sequence and comparative genome analysis of the high pathogenicity Yersinia enterocolitica strain 8081.</title>
        <authorList>
            <person name="Thomson N.R."/>
            <person name="Howard S."/>
            <person name="Wren B.W."/>
            <person name="Holden M.T.G."/>
            <person name="Crossman L."/>
            <person name="Challis G.L."/>
            <person name="Churcher C."/>
            <person name="Mungall K."/>
            <person name="Brooks K."/>
            <person name="Chillingworth T."/>
            <person name="Feltwell T."/>
            <person name="Abdellah Z."/>
            <person name="Hauser H."/>
            <person name="Jagels K."/>
            <person name="Maddison M."/>
            <person name="Moule S."/>
            <person name="Sanders M."/>
            <person name="Whitehead S."/>
            <person name="Quail M.A."/>
            <person name="Dougan G."/>
            <person name="Parkhill J."/>
            <person name="Prentice M.B."/>
        </authorList>
    </citation>
    <scope>NUCLEOTIDE SEQUENCE [LARGE SCALE GENOMIC DNA]</scope>
    <source>
        <strain evidence="2">NCTC 13174 / 8081</strain>
    </source>
</reference>
<dbReference type="HOGENOM" id="CLU_119102_0_0_6"/>
<dbReference type="OrthoDB" id="8560395at2"/>
<dbReference type="eggNOG" id="COG3279">
    <property type="taxonomic scope" value="Bacteria"/>
</dbReference>
<sequence>MMSAIFISPINYAALTVVGDLGGELAEPYLDAVSAQPNEFSPAEKWALPSPPTFVSIAAALPVHTPELTPGAVSARALNLPGIPPIFIVGDDELSRQWLSLHANKLQRTGATGFVVNVTDLSRLQSLNALVPEVEMAPVSGSDLARRLQLTHYPLLITEKGLTQ</sequence>
<gene>
    <name evidence="1" type="ordered locus">YE3494</name>
</gene>
<dbReference type="NCBIfam" id="TIGR03765">
    <property type="entry name" value="ICE_PFL_4695"/>
    <property type="match status" value="1"/>
</dbReference>
<dbReference type="PATRIC" id="fig|393305.7.peg.3707"/>
<dbReference type="InterPro" id="IPR021300">
    <property type="entry name" value="Integr_conj_element_PFL4695"/>
</dbReference>
<dbReference type="Proteomes" id="UP000000642">
    <property type="component" value="Chromosome"/>
</dbReference>
<name>A1JQ27_YERE8</name>
<proteinExistence type="predicted"/>
<organism evidence="1 2">
    <name type="scientific">Yersinia enterocolitica serotype O:8 / biotype 1B (strain NCTC 13174 / 8081)</name>
    <dbReference type="NCBI Taxonomy" id="393305"/>
    <lineage>
        <taxon>Bacteria</taxon>
        <taxon>Pseudomonadati</taxon>
        <taxon>Pseudomonadota</taxon>
        <taxon>Gammaproteobacteria</taxon>
        <taxon>Enterobacterales</taxon>
        <taxon>Yersiniaceae</taxon>
        <taxon>Yersinia</taxon>
    </lineage>
</organism>
<dbReference type="AlphaFoldDB" id="A1JQ27"/>
<evidence type="ECO:0000313" key="2">
    <source>
        <dbReference type="Proteomes" id="UP000000642"/>
    </source>
</evidence>
<protein>
    <recommendedName>
        <fullName evidence="3">Integrating conjugative element protein</fullName>
    </recommendedName>
</protein>